<evidence type="ECO:0000256" key="8">
    <source>
        <dbReference type="ARBA" id="ARBA00050488"/>
    </source>
</evidence>
<comment type="pathway">
    <text evidence="2 10">Purine metabolism; IMP biosynthesis via de novo pathway; 5-formamido-1-(5-phospho-D-ribosyl)imidazole-4-carboxamide from 5-amino-1-(5-phospho-D-ribosyl)imidazole-4-carboxamide (10-formyl THF route): step 1/1.</text>
</comment>
<evidence type="ECO:0000256" key="7">
    <source>
        <dbReference type="ARBA" id="ARBA00023268"/>
    </source>
</evidence>
<dbReference type="GO" id="GO:0004643">
    <property type="term" value="F:phosphoribosylaminoimidazolecarboxamide formyltransferase activity"/>
    <property type="evidence" value="ECO:0007669"/>
    <property type="project" value="UniProtKB-UniRule"/>
</dbReference>
<organism evidence="11 12">
    <name type="scientific">Dehalogenimonas etheniformans</name>
    <dbReference type="NCBI Taxonomy" id="1536648"/>
    <lineage>
        <taxon>Bacteria</taxon>
        <taxon>Bacillati</taxon>
        <taxon>Chloroflexota</taxon>
        <taxon>Dehalococcoidia</taxon>
        <taxon>Dehalococcoidales</taxon>
        <taxon>Dehalococcoidaceae</taxon>
        <taxon>Dehalogenimonas</taxon>
    </lineage>
</organism>
<keyword evidence="12" id="KW-1185">Reference proteome</keyword>
<dbReference type="EC" id="2.1.2.3" evidence="10"/>
<evidence type="ECO:0000313" key="11">
    <source>
        <dbReference type="EMBL" id="PPD57985.1"/>
    </source>
</evidence>
<comment type="similarity">
    <text evidence="3 10">Belongs to the PurH family.</text>
</comment>
<comment type="pathway">
    <text evidence="1 10">Purine metabolism; IMP biosynthesis via de novo pathway; IMP from 5-formamido-1-(5-phospho-D-ribosyl)imidazole-4-carboxamide: step 1/1.</text>
</comment>
<dbReference type="EC" id="3.5.4.10" evidence="10"/>
<dbReference type="Proteomes" id="UP000235653">
    <property type="component" value="Unassembled WGS sequence"/>
</dbReference>
<dbReference type="UniPathway" id="UPA00074">
    <property type="reaction ID" value="UER00133"/>
</dbReference>
<dbReference type="InterPro" id="IPR016193">
    <property type="entry name" value="Cytidine_deaminase-like"/>
</dbReference>
<keyword evidence="5 10" id="KW-0658">Purine biosynthesis</keyword>
<dbReference type="SMART" id="SM00798">
    <property type="entry name" value="AICARFT_IMPCHas"/>
    <property type="match status" value="1"/>
</dbReference>
<keyword evidence="7 10" id="KW-0511">Multifunctional enzyme</keyword>
<comment type="catalytic activity">
    <reaction evidence="9 10">
        <text>IMP + H2O = 5-formamido-1-(5-phospho-D-ribosyl)imidazole-4-carboxamide</text>
        <dbReference type="Rhea" id="RHEA:18445"/>
        <dbReference type="ChEBI" id="CHEBI:15377"/>
        <dbReference type="ChEBI" id="CHEBI:58053"/>
        <dbReference type="ChEBI" id="CHEBI:58467"/>
        <dbReference type="EC" id="3.5.4.10"/>
    </reaction>
</comment>
<dbReference type="RefSeq" id="WP_102330995.1">
    <property type="nucleotide sequence ID" value="NZ_CP058566.2"/>
</dbReference>
<keyword evidence="6 10" id="KW-0378">Hydrolase</keyword>
<protein>
    <recommendedName>
        <fullName evidence="10">Bifunctional purine biosynthesis protein PurH</fullName>
    </recommendedName>
    <domain>
        <recommendedName>
            <fullName evidence="10">Phosphoribosylaminoimidazolecarboxamide formyltransferase</fullName>
            <ecNumber evidence="10">2.1.2.3</ecNumber>
        </recommendedName>
        <alternativeName>
            <fullName evidence="10">AICAR transformylase</fullName>
        </alternativeName>
    </domain>
    <domain>
        <recommendedName>
            <fullName evidence="10">IMP cyclohydrolase</fullName>
            <ecNumber evidence="10">3.5.4.10</ecNumber>
        </recommendedName>
        <alternativeName>
            <fullName evidence="10">ATIC</fullName>
        </alternativeName>
        <alternativeName>
            <fullName evidence="10">IMP synthase</fullName>
        </alternativeName>
        <alternativeName>
            <fullName evidence="10">Inosinicase</fullName>
        </alternativeName>
    </domain>
</protein>
<dbReference type="Gene3D" id="3.40.50.1380">
    <property type="entry name" value="Methylglyoxal synthase-like domain"/>
    <property type="match status" value="1"/>
</dbReference>
<evidence type="ECO:0000256" key="3">
    <source>
        <dbReference type="ARBA" id="ARBA00007667"/>
    </source>
</evidence>
<evidence type="ECO:0000256" key="10">
    <source>
        <dbReference type="HAMAP-Rule" id="MF_00139"/>
    </source>
</evidence>
<dbReference type="NCBIfam" id="TIGR00355">
    <property type="entry name" value="purH"/>
    <property type="match status" value="1"/>
</dbReference>
<evidence type="ECO:0000313" key="12">
    <source>
        <dbReference type="Proteomes" id="UP000235653"/>
    </source>
</evidence>
<dbReference type="OrthoDB" id="9802065at2"/>
<evidence type="ECO:0000256" key="9">
    <source>
        <dbReference type="ARBA" id="ARBA00050687"/>
    </source>
</evidence>
<dbReference type="Gene3D" id="3.40.140.20">
    <property type="match status" value="2"/>
</dbReference>
<keyword evidence="4 10" id="KW-0808">Transferase</keyword>
<dbReference type="Pfam" id="PF01808">
    <property type="entry name" value="AICARFT_IMPCHas"/>
    <property type="match status" value="1"/>
</dbReference>
<dbReference type="PROSITE" id="PS51855">
    <property type="entry name" value="MGS"/>
    <property type="match status" value="1"/>
</dbReference>
<dbReference type="NCBIfam" id="NF002049">
    <property type="entry name" value="PRK00881.1"/>
    <property type="match status" value="1"/>
</dbReference>
<dbReference type="SMART" id="SM00851">
    <property type="entry name" value="MGS"/>
    <property type="match status" value="1"/>
</dbReference>
<dbReference type="Pfam" id="PF02142">
    <property type="entry name" value="MGS"/>
    <property type="match status" value="1"/>
</dbReference>
<dbReference type="SUPFAM" id="SSF53927">
    <property type="entry name" value="Cytidine deaminase-like"/>
    <property type="match status" value="1"/>
</dbReference>
<name>A0A2P5P6S3_9CHLR</name>
<dbReference type="GO" id="GO:0005829">
    <property type="term" value="C:cytosol"/>
    <property type="evidence" value="ECO:0007669"/>
    <property type="project" value="TreeGrafter"/>
</dbReference>
<dbReference type="GO" id="GO:0006189">
    <property type="term" value="P:'de novo' IMP biosynthetic process"/>
    <property type="evidence" value="ECO:0007669"/>
    <property type="project" value="UniProtKB-UniRule"/>
</dbReference>
<dbReference type="PIRSF" id="PIRSF000414">
    <property type="entry name" value="AICARFT_IMPCHas"/>
    <property type="match status" value="1"/>
</dbReference>
<dbReference type="InterPro" id="IPR024051">
    <property type="entry name" value="AICAR_Tfase_dup_dom_sf"/>
</dbReference>
<proteinExistence type="inferred from homology"/>
<gene>
    <name evidence="10 11" type="primary">purH</name>
    <name evidence="11" type="ORF">JP09_006765</name>
</gene>
<dbReference type="HAMAP" id="MF_00139">
    <property type="entry name" value="PurH"/>
    <property type="match status" value="1"/>
</dbReference>
<dbReference type="PANTHER" id="PTHR11692">
    <property type="entry name" value="BIFUNCTIONAL PURINE BIOSYNTHESIS PROTEIN PURH"/>
    <property type="match status" value="1"/>
</dbReference>
<dbReference type="SUPFAM" id="SSF52335">
    <property type="entry name" value="Methylglyoxal synthase-like"/>
    <property type="match status" value="1"/>
</dbReference>
<sequence>MRAILSVSDKTGLESFAADLTKLGWEIFSTGGTKKSLSEAGVPVHSISDITGFPEILDGRVKTLHPMVHGGILARRDKEDHMTQLAQNGITPIDMVVVNLYPFVQTVSKGNVTLETALENIDIGGPAMIRASAKNFPGVIIVTDPADYAMVIEKLKGSGLSLDERKRLAQKAFQHTAMYDTAIAQYLWQGNEGFPDNMTIALKKRYGLRYGENPHQPAAFYAEQRVGAGQNTGITWAEQFWGKELSFNNILDADAAWSTATDFPDPTVAIIKHTNPCGLASGDDLVEVYKKAFEGDPVSAYGGIVAVNHTLTAGMAEAMRGTFYEISIAPDYEDAALEILKKRKDLRILKAKLPVPEAQPPLDYRRVKGGLLVQRTDIMPNSALTLKTVTKKEPTEAQIADMLFAFRAVKHIKSNAIALVKDRTLLGMGAGQPNRVTSVDIAVKRAGEKSKGSVLASDAMFPFNDSVLQAAAAGVAAIIQPGGSIRDDASIQAADENGIAMVFTGVRHFLH</sequence>
<dbReference type="CDD" id="cd01421">
    <property type="entry name" value="IMPCH"/>
    <property type="match status" value="1"/>
</dbReference>
<dbReference type="InterPro" id="IPR002695">
    <property type="entry name" value="PurH-like"/>
</dbReference>
<evidence type="ECO:0000256" key="2">
    <source>
        <dbReference type="ARBA" id="ARBA00004954"/>
    </source>
</evidence>
<dbReference type="PANTHER" id="PTHR11692:SF0">
    <property type="entry name" value="BIFUNCTIONAL PURINE BIOSYNTHESIS PROTEIN ATIC"/>
    <property type="match status" value="1"/>
</dbReference>
<evidence type="ECO:0000256" key="4">
    <source>
        <dbReference type="ARBA" id="ARBA00022679"/>
    </source>
</evidence>
<comment type="caution">
    <text evidence="11">The sequence shown here is derived from an EMBL/GenBank/DDBJ whole genome shotgun (WGS) entry which is preliminary data.</text>
</comment>
<evidence type="ECO:0000256" key="5">
    <source>
        <dbReference type="ARBA" id="ARBA00022755"/>
    </source>
</evidence>
<dbReference type="GO" id="GO:0003937">
    <property type="term" value="F:IMP cyclohydrolase activity"/>
    <property type="evidence" value="ECO:0007669"/>
    <property type="project" value="UniProtKB-UniRule"/>
</dbReference>
<accession>A0A2P5P6S3</accession>
<reference evidence="11 12" key="1">
    <citation type="journal article" date="2017" name="ISME J.">
        <title>Grape pomace compost harbors organohalide-respiring Dehalogenimonas species with novel reductive dehalogenase genes.</title>
        <authorList>
            <person name="Yang Y."/>
            <person name="Higgins S.A."/>
            <person name="Yan J."/>
            <person name="Simsir B."/>
            <person name="Chourey K."/>
            <person name="Iyer R."/>
            <person name="Hettich R.L."/>
            <person name="Baldwin B."/>
            <person name="Ogles D.M."/>
            <person name="Loffler F.E."/>
        </authorList>
    </citation>
    <scope>NUCLEOTIDE SEQUENCE [LARGE SCALE GENOMIC DNA]</scope>
    <source>
        <strain evidence="11 12">GP</strain>
    </source>
</reference>
<dbReference type="FunFam" id="3.40.50.1380:FF:000001">
    <property type="entry name" value="Bifunctional purine biosynthesis protein PurH"/>
    <property type="match status" value="1"/>
</dbReference>
<comment type="domain">
    <text evidence="10">The IMP cyclohydrolase activity resides in the N-terminal region.</text>
</comment>
<dbReference type="AlphaFoldDB" id="A0A2P5P6S3"/>
<dbReference type="InterPro" id="IPR036914">
    <property type="entry name" value="MGS-like_dom_sf"/>
</dbReference>
<comment type="catalytic activity">
    <reaction evidence="8 10">
        <text>(6R)-10-formyltetrahydrofolate + 5-amino-1-(5-phospho-beta-D-ribosyl)imidazole-4-carboxamide = 5-formamido-1-(5-phospho-D-ribosyl)imidazole-4-carboxamide + (6S)-5,6,7,8-tetrahydrofolate</text>
        <dbReference type="Rhea" id="RHEA:22192"/>
        <dbReference type="ChEBI" id="CHEBI:57453"/>
        <dbReference type="ChEBI" id="CHEBI:58467"/>
        <dbReference type="ChEBI" id="CHEBI:58475"/>
        <dbReference type="ChEBI" id="CHEBI:195366"/>
        <dbReference type="EC" id="2.1.2.3"/>
    </reaction>
</comment>
<evidence type="ECO:0000256" key="1">
    <source>
        <dbReference type="ARBA" id="ARBA00004844"/>
    </source>
</evidence>
<evidence type="ECO:0000256" key="6">
    <source>
        <dbReference type="ARBA" id="ARBA00022801"/>
    </source>
</evidence>
<dbReference type="FunFam" id="3.40.140.20:FF:000001">
    <property type="entry name" value="Bifunctional purine biosynthesis protein PurH"/>
    <property type="match status" value="1"/>
</dbReference>
<dbReference type="EMBL" id="JQAN02000010">
    <property type="protein sequence ID" value="PPD57985.1"/>
    <property type="molecule type" value="Genomic_DNA"/>
</dbReference>
<dbReference type="InterPro" id="IPR011607">
    <property type="entry name" value="MGS-like_dom"/>
</dbReference>